<organism evidence="1 2">
    <name type="scientific">Aldrovandia affinis</name>
    <dbReference type="NCBI Taxonomy" id="143900"/>
    <lineage>
        <taxon>Eukaryota</taxon>
        <taxon>Metazoa</taxon>
        <taxon>Chordata</taxon>
        <taxon>Craniata</taxon>
        <taxon>Vertebrata</taxon>
        <taxon>Euteleostomi</taxon>
        <taxon>Actinopterygii</taxon>
        <taxon>Neopterygii</taxon>
        <taxon>Teleostei</taxon>
        <taxon>Notacanthiformes</taxon>
        <taxon>Halosauridae</taxon>
        <taxon>Aldrovandia</taxon>
    </lineage>
</organism>
<gene>
    <name evidence="1" type="ORF">AAFF_G00009070</name>
</gene>
<keyword evidence="2" id="KW-1185">Reference proteome</keyword>
<name>A0AAD7T698_9TELE</name>
<evidence type="ECO:0000313" key="2">
    <source>
        <dbReference type="Proteomes" id="UP001221898"/>
    </source>
</evidence>
<proteinExistence type="predicted"/>
<accession>A0AAD7T698</accession>
<dbReference type="Proteomes" id="UP001221898">
    <property type="component" value="Unassembled WGS sequence"/>
</dbReference>
<dbReference type="AlphaFoldDB" id="A0AAD7T698"/>
<evidence type="ECO:0000313" key="1">
    <source>
        <dbReference type="EMBL" id="KAJ8415209.1"/>
    </source>
</evidence>
<comment type="caution">
    <text evidence="1">The sequence shown here is derived from an EMBL/GenBank/DDBJ whole genome shotgun (WGS) entry which is preliminary data.</text>
</comment>
<dbReference type="EMBL" id="JAINUG010000010">
    <property type="protein sequence ID" value="KAJ8415209.1"/>
    <property type="molecule type" value="Genomic_DNA"/>
</dbReference>
<protein>
    <submittedName>
        <fullName evidence="1">Uncharacterized protein</fullName>
    </submittedName>
</protein>
<reference evidence="1" key="1">
    <citation type="journal article" date="2023" name="Science">
        <title>Genome structures resolve the early diversification of teleost fishes.</title>
        <authorList>
            <person name="Parey E."/>
            <person name="Louis A."/>
            <person name="Montfort J."/>
            <person name="Bouchez O."/>
            <person name="Roques C."/>
            <person name="Iampietro C."/>
            <person name="Lluch J."/>
            <person name="Castinel A."/>
            <person name="Donnadieu C."/>
            <person name="Desvignes T."/>
            <person name="Floi Bucao C."/>
            <person name="Jouanno E."/>
            <person name="Wen M."/>
            <person name="Mejri S."/>
            <person name="Dirks R."/>
            <person name="Jansen H."/>
            <person name="Henkel C."/>
            <person name="Chen W.J."/>
            <person name="Zahm M."/>
            <person name="Cabau C."/>
            <person name="Klopp C."/>
            <person name="Thompson A.W."/>
            <person name="Robinson-Rechavi M."/>
            <person name="Braasch I."/>
            <person name="Lecointre G."/>
            <person name="Bobe J."/>
            <person name="Postlethwait J.H."/>
            <person name="Berthelot C."/>
            <person name="Roest Crollius H."/>
            <person name="Guiguen Y."/>
        </authorList>
    </citation>
    <scope>NUCLEOTIDE SEQUENCE</scope>
    <source>
        <strain evidence="1">NC1722</strain>
    </source>
</reference>
<sequence length="96" mass="10487">MLMLVAVINNQALCPLHAFWNVSGQLAQMCSIKPQTQLGRDPTTSSRTPNPQLYTAASQTQVWSVGHGPWLQFVSCALLGGERRGAGPDWAKLYSM</sequence>